<dbReference type="HOGENOM" id="CLU_027949_0_2_2"/>
<feature type="transmembrane region" description="Helical" evidence="1">
    <location>
        <begin position="31"/>
        <end position="50"/>
    </location>
</feature>
<dbReference type="Proteomes" id="UP000002487">
    <property type="component" value="Chromosome"/>
</dbReference>
<dbReference type="AlphaFoldDB" id="Q8TUP4"/>
<dbReference type="PhylomeDB" id="Q8TUP4"/>
<keyword evidence="1" id="KW-0812">Transmembrane</keyword>
<keyword evidence="1" id="KW-1133">Transmembrane helix</keyword>
<feature type="transmembrane region" description="Helical" evidence="1">
    <location>
        <begin position="178"/>
        <end position="197"/>
    </location>
</feature>
<dbReference type="EnsemblBacteria" id="AAM03475">
    <property type="protein sequence ID" value="AAM03475"/>
    <property type="gene ID" value="MA_0021"/>
</dbReference>
<dbReference type="PANTHER" id="PTHR30354:SF11">
    <property type="entry name" value="PERMEASE"/>
    <property type="match status" value="1"/>
</dbReference>
<organism evidence="2 3">
    <name type="scientific">Methanosarcina acetivorans (strain ATCC 35395 / DSM 2834 / JCM 12185 / C2A)</name>
    <dbReference type="NCBI Taxonomy" id="188937"/>
    <lineage>
        <taxon>Archaea</taxon>
        <taxon>Methanobacteriati</taxon>
        <taxon>Methanobacteriota</taxon>
        <taxon>Stenosarchaea group</taxon>
        <taxon>Methanomicrobia</taxon>
        <taxon>Methanosarcinales</taxon>
        <taxon>Methanosarcinaceae</taxon>
        <taxon>Methanosarcina</taxon>
    </lineage>
</organism>
<accession>Q8TUP4</accession>
<sequence length="489" mass="52462">MESGYMHPALIFLFALISILLLTAKFRLHPFLSLVLVSLLTGVLAGEPIGAVEAVTRGLGSVFSRFAIIITCGSIIGILLQKTGGMSLIASDIMHFSRNPLLALIILGFLFSVPMMCYILAYVIFISIAKELAAKLNYPFISTATSLALGAVASFNLVYPSPVIISAAEELSANTDTLILLGFFIAVPTSTAGYFYARSLGKTETSISSENDNLGQVQLGFAQAEVSEIEEPLQKGETGVVQEKDIGVKEKDGVHREEVVQRKGEVKVRCRIHGNDTGEPNRLEAYAPIFLPLLLILFQAGFEHPSPLFAFLGNPNVALLIGVLLSIFSGRTLGFEMVRTLVEKAVKRSGVVLLDLCGGGALGATLAMTGAGEALGRFFLQINLPHILVPFLVAVALQTVQGSRVVTMLVAPSLLLPLVPELGLPVEILILAMASGTFLFSHVNDPFFWIFGELAELEPSEVFRSNTLGNALMGVVSFLLVAGVYVFLY</sequence>
<feature type="transmembrane region" description="Helical" evidence="1">
    <location>
        <begin position="101"/>
        <end position="129"/>
    </location>
</feature>
<dbReference type="InterPro" id="IPR003474">
    <property type="entry name" value="Glcn_transporter"/>
</dbReference>
<name>Q8TUP4_METAC</name>
<keyword evidence="3" id="KW-1185">Reference proteome</keyword>
<dbReference type="PANTHER" id="PTHR30354">
    <property type="entry name" value="GNT FAMILY GLUCONATE TRANSPORTER"/>
    <property type="match status" value="1"/>
</dbReference>
<keyword evidence="1" id="KW-0472">Membrane</keyword>
<evidence type="ECO:0000313" key="3">
    <source>
        <dbReference type="Proteomes" id="UP000002487"/>
    </source>
</evidence>
<gene>
    <name evidence="2" type="ordered locus">MA_0021</name>
</gene>
<protein>
    <submittedName>
        <fullName evidence="2">High-affinity gluconate transporter (Gluconate permease)</fullName>
    </submittedName>
</protein>
<evidence type="ECO:0000313" key="2">
    <source>
        <dbReference type="EMBL" id="AAM03475.1"/>
    </source>
</evidence>
<dbReference type="InParanoid" id="Q8TUP4"/>
<dbReference type="GO" id="GO:0015128">
    <property type="term" value="F:gluconate transmembrane transporter activity"/>
    <property type="evidence" value="ECO:0007669"/>
    <property type="project" value="InterPro"/>
</dbReference>
<reference evidence="2 3" key="1">
    <citation type="journal article" date="2002" name="Genome Res.">
        <title>The genome of Methanosarcina acetivorans reveals extensive metabolic and physiological diversity.</title>
        <authorList>
            <person name="Galagan J.E."/>
            <person name="Nusbaum C."/>
            <person name="Roy A."/>
            <person name="Endrizzi M.G."/>
            <person name="Macdonald P."/>
            <person name="FitzHugh W."/>
            <person name="Calvo S."/>
            <person name="Engels R."/>
            <person name="Smirnov S."/>
            <person name="Atnoor D."/>
            <person name="Brown A."/>
            <person name="Allen N."/>
            <person name="Naylor J."/>
            <person name="Stange-Thomann N."/>
            <person name="DeArellano K."/>
            <person name="Johnson R."/>
            <person name="Linton L."/>
            <person name="McEwan P."/>
            <person name="McKernan K."/>
            <person name="Talamas J."/>
            <person name="Tirrell A."/>
            <person name="Ye W."/>
            <person name="Zimmer A."/>
            <person name="Barber R.D."/>
            <person name="Cann I."/>
            <person name="Graham D.E."/>
            <person name="Grahame D.A."/>
            <person name="Guss A."/>
            <person name="Hedderich R."/>
            <person name="Ingram-Smith C."/>
            <person name="Kuettner C.H."/>
            <person name="Krzycki J.A."/>
            <person name="Leigh J.A."/>
            <person name="Li W."/>
            <person name="Liu J."/>
            <person name="Mukhopadhyay B."/>
            <person name="Reeve J.N."/>
            <person name="Smith K."/>
            <person name="Springer T.A."/>
            <person name="Umayam L.A."/>
            <person name="White O."/>
            <person name="White R.H."/>
            <person name="de Macario E.C."/>
            <person name="Ferry J.G."/>
            <person name="Jarrell K.F."/>
            <person name="Jing H."/>
            <person name="Macario A.J.L."/>
            <person name="Paulsen I."/>
            <person name="Pritchett M."/>
            <person name="Sowers K.R."/>
            <person name="Swanson R.V."/>
            <person name="Zinder S.H."/>
            <person name="Lander E."/>
            <person name="Metcalf W.W."/>
            <person name="Birren B."/>
        </authorList>
    </citation>
    <scope>NUCLEOTIDE SEQUENCE [LARGE SCALE GENOMIC DNA]</scope>
    <source>
        <strain evidence="3">ATCC 35395 / DSM 2834 / JCM 12185 / C2A</strain>
    </source>
</reference>
<feature type="transmembrane region" description="Helical" evidence="1">
    <location>
        <begin position="6"/>
        <end position="24"/>
    </location>
</feature>
<proteinExistence type="predicted"/>
<evidence type="ECO:0000256" key="1">
    <source>
        <dbReference type="SAM" id="Phobius"/>
    </source>
</evidence>
<dbReference type="Pfam" id="PF02447">
    <property type="entry name" value="GntP_permease"/>
    <property type="match status" value="2"/>
</dbReference>
<dbReference type="STRING" id="188937.MA_0021"/>
<feature type="transmembrane region" description="Helical" evidence="1">
    <location>
        <begin position="308"/>
        <end position="330"/>
    </location>
</feature>
<feature type="transmembrane region" description="Helical" evidence="1">
    <location>
        <begin position="285"/>
        <end position="302"/>
    </location>
</feature>
<feature type="transmembrane region" description="Helical" evidence="1">
    <location>
        <begin position="471"/>
        <end position="488"/>
    </location>
</feature>
<feature type="transmembrane region" description="Helical" evidence="1">
    <location>
        <begin position="351"/>
        <end position="371"/>
    </location>
</feature>
<dbReference type="KEGG" id="mac:MA_0021"/>
<dbReference type="GO" id="GO:0005886">
    <property type="term" value="C:plasma membrane"/>
    <property type="evidence" value="ECO:0000318"/>
    <property type="project" value="GO_Central"/>
</dbReference>
<dbReference type="EMBL" id="AE010299">
    <property type="protein sequence ID" value="AAM03475.1"/>
    <property type="molecule type" value="Genomic_DNA"/>
</dbReference>
<feature type="transmembrane region" description="Helical" evidence="1">
    <location>
        <begin position="62"/>
        <end position="80"/>
    </location>
</feature>